<dbReference type="SUPFAM" id="SSF52540">
    <property type="entry name" value="P-loop containing nucleoside triphosphate hydrolases"/>
    <property type="match status" value="1"/>
</dbReference>
<reference evidence="2" key="1">
    <citation type="journal article" date="2014" name="PLoS ONE">
        <title>Transcriptome-Based Identification of ABC Transporters in the Western Tarnished Plant Bug Lygus hesperus.</title>
        <authorList>
            <person name="Hull J.J."/>
            <person name="Chaney K."/>
            <person name="Geib S.M."/>
            <person name="Fabrick J.A."/>
            <person name="Brent C.S."/>
            <person name="Walsh D."/>
            <person name="Lavine L.C."/>
        </authorList>
    </citation>
    <scope>NUCLEOTIDE SEQUENCE</scope>
</reference>
<dbReference type="InterPro" id="IPR045055">
    <property type="entry name" value="DNA2/NAM7-like"/>
</dbReference>
<organism evidence="2">
    <name type="scientific">Lygus hesperus</name>
    <name type="common">Western plant bug</name>
    <dbReference type="NCBI Taxonomy" id="30085"/>
    <lineage>
        <taxon>Eukaryota</taxon>
        <taxon>Metazoa</taxon>
        <taxon>Ecdysozoa</taxon>
        <taxon>Arthropoda</taxon>
        <taxon>Hexapoda</taxon>
        <taxon>Insecta</taxon>
        <taxon>Pterygota</taxon>
        <taxon>Neoptera</taxon>
        <taxon>Paraneoptera</taxon>
        <taxon>Hemiptera</taxon>
        <taxon>Heteroptera</taxon>
        <taxon>Panheteroptera</taxon>
        <taxon>Cimicomorpha</taxon>
        <taxon>Miridae</taxon>
        <taxon>Mirini</taxon>
        <taxon>Lygus</taxon>
    </lineage>
</organism>
<name>A0A0A9WCW4_LYGHE</name>
<dbReference type="InterPro" id="IPR047187">
    <property type="entry name" value="SF1_C_Upf1"/>
</dbReference>
<dbReference type="InterPro" id="IPR041679">
    <property type="entry name" value="DNA2/NAM7-like_C"/>
</dbReference>
<evidence type="ECO:0000313" key="2">
    <source>
        <dbReference type="EMBL" id="JAG05231.1"/>
    </source>
</evidence>
<dbReference type="GO" id="GO:0031048">
    <property type="term" value="P:regulatory ncRNA-mediated heterochromatin formation"/>
    <property type="evidence" value="ECO:0007669"/>
    <property type="project" value="TreeGrafter"/>
</dbReference>
<dbReference type="AlphaFoldDB" id="A0A0A9WCW4"/>
<dbReference type="PANTHER" id="PTHR10887">
    <property type="entry name" value="DNA2/NAM7 HELICASE FAMILY"/>
    <property type="match status" value="1"/>
</dbReference>
<reference evidence="2" key="2">
    <citation type="submission" date="2014-07" db="EMBL/GenBank/DDBJ databases">
        <authorList>
            <person name="Hull J."/>
        </authorList>
    </citation>
    <scope>NUCLEOTIDE SEQUENCE</scope>
</reference>
<dbReference type="PANTHER" id="PTHR10887:SF341">
    <property type="entry name" value="NFX1-TYPE ZINC FINGER-CONTAINING PROTEIN 1"/>
    <property type="match status" value="1"/>
</dbReference>
<dbReference type="EMBL" id="GBHO01038373">
    <property type="protein sequence ID" value="JAG05231.1"/>
    <property type="molecule type" value="Transcribed_RNA"/>
</dbReference>
<gene>
    <name evidence="2" type="primary">Znfx1_6</name>
    <name evidence="2" type="ORF">CM83_8719</name>
</gene>
<proteinExistence type="predicted"/>
<dbReference type="CDD" id="cd18808">
    <property type="entry name" value="SF1_C_Upf1"/>
    <property type="match status" value="1"/>
</dbReference>
<dbReference type="GO" id="GO:0031380">
    <property type="term" value="C:nuclear RNA-directed RNA polymerase complex"/>
    <property type="evidence" value="ECO:0007669"/>
    <property type="project" value="TreeGrafter"/>
</dbReference>
<dbReference type="Gene3D" id="3.40.50.300">
    <property type="entry name" value="P-loop containing nucleotide triphosphate hydrolases"/>
    <property type="match status" value="1"/>
</dbReference>
<evidence type="ECO:0000259" key="1">
    <source>
        <dbReference type="Pfam" id="PF13087"/>
    </source>
</evidence>
<accession>A0A0A9WCW4</accession>
<protein>
    <submittedName>
        <fullName evidence="2">NFX1-type zinc finger-containing protein 1</fullName>
    </submittedName>
</protein>
<feature type="domain" description="DNA2/NAM7 helicase-like C-terminal" evidence="1">
    <location>
        <begin position="1"/>
        <end position="170"/>
    </location>
</feature>
<dbReference type="Pfam" id="PF13087">
    <property type="entry name" value="AAA_12"/>
    <property type="match status" value="1"/>
</dbReference>
<sequence length="173" mass="19903">MHPTLSRLIRPFYDPQPFLDHFSVSQRAFRSASGQPYVGHVPGLRERVYFWRHTYPEETAPGSRSKINTRELRMVQCLVQHLVQHGVLQRSVTIITPYLGQCRALRSVMRFSALSDVKVSTVDLFQGDENDIVILSLVRTAKLTEFIRMRNRLIVSCSRARFAFVIVGNDTLL</sequence>
<dbReference type="InterPro" id="IPR027417">
    <property type="entry name" value="P-loop_NTPase"/>
</dbReference>